<dbReference type="Gene3D" id="3.20.20.140">
    <property type="entry name" value="Metal-dependent hydrolases"/>
    <property type="match status" value="1"/>
</dbReference>
<protein>
    <submittedName>
        <fullName evidence="1">Adenosine deaminase</fullName>
    </submittedName>
</protein>
<proteinExistence type="predicted"/>
<dbReference type="Proteomes" id="UP000023152">
    <property type="component" value="Unassembled WGS sequence"/>
</dbReference>
<evidence type="ECO:0000313" key="2">
    <source>
        <dbReference type="Proteomes" id="UP000023152"/>
    </source>
</evidence>
<dbReference type="EMBL" id="ASPP01048715">
    <property type="protein sequence ID" value="ETN97758.1"/>
    <property type="molecule type" value="Genomic_DNA"/>
</dbReference>
<dbReference type="InterPro" id="IPR032466">
    <property type="entry name" value="Metal_Hydrolase"/>
</dbReference>
<comment type="caution">
    <text evidence="1">The sequence shown here is derived from an EMBL/GenBank/DDBJ whole genome shotgun (WGS) entry which is preliminary data.</text>
</comment>
<accession>X6L8I8</accession>
<evidence type="ECO:0000313" key="1">
    <source>
        <dbReference type="EMBL" id="ETN97758.1"/>
    </source>
</evidence>
<name>X6L8I8_RETFI</name>
<sequence length="127" mass="14461">ECCLTSNIGWKVKDVQSHPIYELINHGFQVTLNTDNLLLSGNEHSEANPTNEILQFITSVNKIHDTDGGKNKSKMWGIVKSMLINGVRHSFDKNIDNEFVQEIEQEIDHVLSTELNVMHDDKTKCKL</sequence>
<dbReference type="AlphaFoldDB" id="X6L8I8"/>
<dbReference type="OrthoDB" id="184765at2759"/>
<feature type="non-terminal residue" evidence="1">
    <location>
        <position position="1"/>
    </location>
</feature>
<reference evidence="1 2" key="1">
    <citation type="journal article" date="2013" name="Curr. Biol.">
        <title>The Genome of the Foraminiferan Reticulomyxa filosa.</title>
        <authorList>
            <person name="Glockner G."/>
            <person name="Hulsmann N."/>
            <person name="Schleicher M."/>
            <person name="Noegel A.A."/>
            <person name="Eichinger L."/>
            <person name="Gallinger C."/>
            <person name="Pawlowski J."/>
            <person name="Sierra R."/>
            <person name="Euteneuer U."/>
            <person name="Pillet L."/>
            <person name="Moustafa A."/>
            <person name="Platzer M."/>
            <person name="Groth M."/>
            <person name="Szafranski K."/>
            <person name="Schliwa M."/>
        </authorList>
    </citation>
    <scope>NUCLEOTIDE SEQUENCE [LARGE SCALE GENOMIC DNA]</scope>
</reference>
<gene>
    <name evidence="1" type="ORF">RFI_39768</name>
</gene>
<dbReference type="SUPFAM" id="SSF51556">
    <property type="entry name" value="Metallo-dependent hydrolases"/>
    <property type="match status" value="1"/>
</dbReference>
<keyword evidence="2" id="KW-1185">Reference proteome</keyword>
<organism evidence="1 2">
    <name type="scientific">Reticulomyxa filosa</name>
    <dbReference type="NCBI Taxonomy" id="46433"/>
    <lineage>
        <taxon>Eukaryota</taxon>
        <taxon>Sar</taxon>
        <taxon>Rhizaria</taxon>
        <taxon>Retaria</taxon>
        <taxon>Foraminifera</taxon>
        <taxon>Monothalamids</taxon>
        <taxon>Reticulomyxidae</taxon>
        <taxon>Reticulomyxa</taxon>
    </lineage>
</organism>